<protein>
    <submittedName>
        <fullName evidence="2">Uncharacterized protein</fullName>
    </submittedName>
</protein>
<organism evidence="2 3">
    <name type="scientific">Aplosporella prunicola CBS 121167</name>
    <dbReference type="NCBI Taxonomy" id="1176127"/>
    <lineage>
        <taxon>Eukaryota</taxon>
        <taxon>Fungi</taxon>
        <taxon>Dikarya</taxon>
        <taxon>Ascomycota</taxon>
        <taxon>Pezizomycotina</taxon>
        <taxon>Dothideomycetes</taxon>
        <taxon>Dothideomycetes incertae sedis</taxon>
        <taxon>Botryosphaeriales</taxon>
        <taxon>Aplosporellaceae</taxon>
        <taxon>Aplosporella</taxon>
    </lineage>
</organism>
<dbReference type="GeneID" id="54302738"/>
<keyword evidence="3" id="KW-1185">Reference proteome</keyword>
<evidence type="ECO:0000256" key="1">
    <source>
        <dbReference type="SAM" id="MobiDB-lite"/>
    </source>
</evidence>
<proteinExistence type="predicted"/>
<feature type="region of interest" description="Disordered" evidence="1">
    <location>
        <begin position="1"/>
        <end position="58"/>
    </location>
</feature>
<evidence type="ECO:0000313" key="2">
    <source>
        <dbReference type="EMBL" id="KAF2135149.1"/>
    </source>
</evidence>
<reference evidence="2" key="1">
    <citation type="journal article" date="2020" name="Stud. Mycol.">
        <title>101 Dothideomycetes genomes: a test case for predicting lifestyles and emergence of pathogens.</title>
        <authorList>
            <person name="Haridas S."/>
            <person name="Albert R."/>
            <person name="Binder M."/>
            <person name="Bloem J."/>
            <person name="Labutti K."/>
            <person name="Salamov A."/>
            <person name="Andreopoulos B."/>
            <person name="Baker S."/>
            <person name="Barry K."/>
            <person name="Bills G."/>
            <person name="Bluhm B."/>
            <person name="Cannon C."/>
            <person name="Castanera R."/>
            <person name="Culley D."/>
            <person name="Daum C."/>
            <person name="Ezra D."/>
            <person name="Gonzalez J."/>
            <person name="Henrissat B."/>
            <person name="Kuo A."/>
            <person name="Liang C."/>
            <person name="Lipzen A."/>
            <person name="Lutzoni F."/>
            <person name="Magnuson J."/>
            <person name="Mondo S."/>
            <person name="Nolan M."/>
            <person name="Ohm R."/>
            <person name="Pangilinan J."/>
            <person name="Park H.-J."/>
            <person name="Ramirez L."/>
            <person name="Alfaro M."/>
            <person name="Sun H."/>
            <person name="Tritt A."/>
            <person name="Yoshinaga Y."/>
            <person name="Zwiers L.-H."/>
            <person name="Turgeon B."/>
            <person name="Goodwin S."/>
            <person name="Spatafora J."/>
            <person name="Crous P."/>
            <person name="Grigoriev I."/>
        </authorList>
    </citation>
    <scope>NUCLEOTIDE SEQUENCE</scope>
    <source>
        <strain evidence="2">CBS 121167</strain>
    </source>
</reference>
<sequence length="277" mass="30650">MDSDSDSDSDNPDGPKDMPNVSNTSASGATLPSDGLPRDAQGYLIVDPNNPPPFPTYPRQTRLLSGLFDRQIWDKPLPVRPDLNLEEVFRYDDELEERLKSIPMPSPSPPPPSPAPERVIKKMRVSEPGPNLDDNTQIGGFEGDEDVDEKGAGEGTSTFGKGAIIPGPNGDTEEEMGKTHLRLFNNALKKVTAKNQGIQRKNQWLSATKEVCLQSYLAKQPNMTITEKNRACHRYVINHQLCVTHKNRKDVALPLEDGIRAPKESSDNVAFWIEPKA</sequence>
<feature type="compositionally biased region" description="Acidic residues" evidence="1">
    <location>
        <begin position="1"/>
        <end position="11"/>
    </location>
</feature>
<dbReference type="Proteomes" id="UP000799438">
    <property type="component" value="Unassembled WGS sequence"/>
</dbReference>
<dbReference type="EMBL" id="ML995657">
    <property type="protein sequence ID" value="KAF2135149.1"/>
    <property type="molecule type" value="Genomic_DNA"/>
</dbReference>
<gene>
    <name evidence="2" type="ORF">K452DRAFT_336122</name>
</gene>
<feature type="compositionally biased region" description="Polar residues" evidence="1">
    <location>
        <begin position="20"/>
        <end position="30"/>
    </location>
</feature>
<name>A0A6A6AT60_9PEZI</name>
<evidence type="ECO:0000313" key="3">
    <source>
        <dbReference type="Proteomes" id="UP000799438"/>
    </source>
</evidence>
<accession>A0A6A6AT60</accession>
<dbReference type="RefSeq" id="XP_033390868.1">
    <property type="nucleotide sequence ID" value="XM_033545238.1"/>
</dbReference>
<dbReference type="AlphaFoldDB" id="A0A6A6AT60"/>
<feature type="region of interest" description="Disordered" evidence="1">
    <location>
        <begin position="126"/>
        <end position="171"/>
    </location>
</feature>